<dbReference type="EMBL" id="GGEC01026614">
    <property type="protein sequence ID" value="MBX07098.1"/>
    <property type="molecule type" value="Transcribed_RNA"/>
</dbReference>
<evidence type="ECO:0000259" key="7">
    <source>
        <dbReference type="Pfam" id="PF06886"/>
    </source>
</evidence>
<evidence type="ECO:0000313" key="8">
    <source>
        <dbReference type="EMBL" id="MBX07098.1"/>
    </source>
</evidence>
<dbReference type="InterPro" id="IPR044833">
    <property type="entry name" value="WDL5/6"/>
</dbReference>
<accession>A0A2P2KMZ0</accession>
<proteinExistence type="inferred from homology"/>
<feature type="region of interest" description="Disordered" evidence="6">
    <location>
        <begin position="169"/>
        <end position="230"/>
    </location>
</feature>
<keyword evidence="3" id="KW-0963">Cytoplasm</keyword>
<comment type="similarity">
    <text evidence="2">Belongs to the TPX2 family.</text>
</comment>
<feature type="domain" description="TPX2 C-terminal" evidence="7">
    <location>
        <begin position="238"/>
        <end position="313"/>
    </location>
</feature>
<evidence type="ECO:0000256" key="2">
    <source>
        <dbReference type="ARBA" id="ARBA00005885"/>
    </source>
</evidence>
<reference evidence="8" key="1">
    <citation type="submission" date="2018-02" db="EMBL/GenBank/DDBJ databases">
        <title>Rhizophora mucronata_Transcriptome.</title>
        <authorList>
            <person name="Meera S.P."/>
            <person name="Sreeshan A."/>
            <person name="Augustine A."/>
        </authorList>
    </citation>
    <scope>NUCLEOTIDE SEQUENCE</scope>
    <source>
        <tissue evidence="8">Leaf</tissue>
    </source>
</reference>
<dbReference type="Pfam" id="PF06886">
    <property type="entry name" value="TPX2"/>
    <property type="match status" value="1"/>
</dbReference>
<feature type="compositionally biased region" description="Basic residues" evidence="6">
    <location>
        <begin position="319"/>
        <end position="328"/>
    </location>
</feature>
<dbReference type="AlphaFoldDB" id="A0A2P2KMZ0"/>
<organism evidence="8">
    <name type="scientific">Rhizophora mucronata</name>
    <name type="common">Asiatic mangrove</name>
    <dbReference type="NCBI Taxonomy" id="61149"/>
    <lineage>
        <taxon>Eukaryota</taxon>
        <taxon>Viridiplantae</taxon>
        <taxon>Streptophyta</taxon>
        <taxon>Embryophyta</taxon>
        <taxon>Tracheophyta</taxon>
        <taxon>Spermatophyta</taxon>
        <taxon>Magnoliopsida</taxon>
        <taxon>eudicotyledons</taxon>
        <taxon>Gunneridae</taxon>
        <taxon>Pentapetalae</taxon>
        <taxon>rosids</taxon>
        <taxon>fabids</taxon>
        <taxon>Malpighiales</taxon>
        <taxon>Rhizophoraceae</taxon>
        <taxon>Rhizophora</taxon>
    </lineage>
</organism>
<protein>
    <recommendedName>
        <fullName evidence="7">TPX2 C-terminal domain-containing protein</fullName>
    </recommendedName>
</protein>
<evidence type="ECO:0000256" key="5">
    <source>
        <dbReference type="ARBA" id="ARBA00023212"/>
    </source>
</evidence>
<evidence type="ECO:0000256" key="1">
    <source>
        <dbReference type="ARBA" id="ARBA00004245"/>
    </source>
</evidence>
<feature type="compositionally biased region" description="Basic and acidic residues" evidence="6">
    <location>
        <begin position="194"/>
        <end position="213"/>
    </location>
</feature>
<keyword evidence="5" id="KW-0206">Cytoskeleton</keyword>
<dbReference type="GO" id="GO:0005874">
    <property type="term" value="C:microtubule"/>
    <property type="evidence" value="ECO:0007669"/>
    <property type="project" value="UniProtKB-KW"/>
</dbReference>
<evidence type="ECO:0000256" key="6">
    <source>
        <dbReference type="SAM" id="MobiDB-lite"/>
    </source>
</evidence>
<keyword evidence="4" id="KW-0493">Microtubule</keyword>
<dbReference type="GO" id="GO:0008017">
    <property type="term" value="F:microtubule binding"/>
    <property type="evidence" value="ECO:0007669"/>
    <property type="project" value="InterPro"/>
</dbReference>
<feature type="compositionally biased region" description="Polar residues" evidence="6">
    <location>
        <begin position="336"/>
        <end position="345"/>
    </location>
</feature>
<feature type="compositionally biased region" description="Polar residues" evidence="6">
    <location>
        <begin position="383"/>
        <end position="399"/>
    </location>
</feature>
<dbReference type="PANTHER" id="PTHR31358">
    <property type="entry name" value="PROTEIN WVD2-LIKE 4"/>
    <property type="match status" value="1"/>
</dbReference>
<dbReference type="InterPro" id="IPR027329">
    <property type="entry name" value="TPX2_C"/>
</dbReference>
<name>A0A2P2KMZ0_RHIMU</name>
<feature type="region of interest" description="Disordered" evidence="6">
    <location>
        <begin position="115"/>
        <end position="147"/>
    </location>
</feature>
<feature type="compositionally biased region" description="Basic residues" evidence="6">
    <location>
        <begin position="366"/>
        <end position="375"/>
    </location>
</feature>
<feature type="compositionally biased region" description="Basic and acidic residues" evidence="6">
    <location>
        <begin position="400"/>
        <end position="423"/>
    </location>
</feature>
<comment type="subcellular location">
    <subcellularLocation>
        <location evidence="1">Cytoplasm</location>
        <location evidence="1">Cytoskeleton</location>
    </subcellularLocation>
</comment>
<feature type="region of interest" description="Disordered" evidence="6">
    <location>
        <begin position="293"/>
        <end position="423"/>
    </location>
</feature>
<evidence type="ECO:0000256" key="3">
    <source>
        <dbReference type="ARBA" id="ARBA00022490"/>
    </source>
</evidence>
<evidence type="ECO:0000256" key="4">
    <source>
        <dbReference type="ARBA" id="ARBA00022701"/>
    </source>
</evidence>
<sequence>MHVYLCSSQCVMDPDSLVPTDGLDTNHQNGVYGTSHTSVEDDAFLNNKNGNTDQASPTVSLVENLEIALKLDDIATDNLLTEVGEESIVLAGSNALFVPKEGQMRDEDKLSKAKLQKVSPLRENEKTSSPSIASATQSKKGRDRKHAGALVAVSNDAVSLNLQSKQSLKTKSFNEKQIQRSKKQPGKSPAALFEEEKNKLKPLQKEPGNKAEGETESLSPSAEDAKHRRLGTLPNYGFSFKCDERAEKRKEFYTKLEEKIHAKEAEKCSLQAKSKETQDAEIKLLRKSLTFKATPMPSFYQEPPPPKVELKKIPTTRAKSPKLGRKKSSSPADVEGNNSQSSQMGRLSLDEKVSQINSTKGPSPVHSKKPQRKSLPKLPSEKTILSNSANGKEASLSNATKEENTSLSNRTKDHAIPSEDPRAEATEFQLQTDGNLATGEQVLSTMVQEHIALASEH</sequence>
<feature type="compositionally biased region" description="Polar residues" evidence="6">
    <location>
        <begin position="127"/>
        <end position="138"/>
    </location>
</feature>
<dbReference type="PANTHER" id="PTHR31358:SF29">
    <property type="entry name" value="PROTEIN WVD2-LIKE 5-RELATED"/>
    <property type="match status" value="1"/>
</dbReference>